<accession>J4G161</accession>
<evidence type="ECO:0000256" key="1">
    <source>
        <dbReference type="ARBA" id="ARBA00004123"/>
    </source>
</evidence>
<dbReference type="PANTHER" id="PTHR31001:SF81">
    <property type="entry name" value="ZN(II)2CYS6 TRANSCRIPTION FACTOR"/>
    <property type="match status" value="1"/>
</dbReference>
<dbReference type="GO" id="GO:0008270">
    <property type="term" value="F:zinc ion binding"/>
    <property type="evidence" value="ECO:0007669"/>
    <property type="project" value="InterPro"/>
</dbReference>
<dbReference type="InterPro" id="IPR036864">
    <property type="entry name" value="Zn2-C6_fun-type_DNA-bd_sf"/>
</dbReference>
<dbReference type="HOGENOM" id="CLU_710018_0_0_1"/>
<dbReference type="OrthoDB" id="2269373at2759"/>
<dbReference type="EMBL" id="HE796948">
    <property type="protein sequence ID" value="CCL99743.1"/>
    <property type="molecule type" value="Genomic_DNA"/>
</dbReference>
<dbReference type="InterPro" id="IPR001138">
    <property type="entry name" value="Zn2Cys6_DnaBD"/>
</dbReference>
<name>J4G161_9APHY</name>
<dbReference type="PROSITE" id="PS50048">
    <property type="entry name" value="ZN2_CY6_FUNGAL_2"/>
    <property type="match status" value="1"/>
</dbReference>
<feature type="compositionally biased region" description="Low complexity" evidence="3">
    <location>
        <begin position="218"/>
        <end position="230"/>
    </location>
</feature>
<keyword evidence="6" id="KW-1185">Reference proteome</keyword>
<evidence type="ECO:0000256" key="2">
    <source>
        <dbReference type="ARBA" id="ARBA00023242"/>
    </source>
</evidence>
<gene>
    <name evidence="5" type="ORF">FIBRA_01765</name>
</gene>
<dbReference type="Pfam" id="PF00172">
    <property type="entry name" value="Zn_clus"/>
    <property type="match status" value="1"/>
</dbReference>
<keyword evidence="2" id="KW-0539">Nucleus</keyword>
<dbReference type="CDD" id="cd00067">
    <property type="entry name" value="GAL4"/>
    <property type="match status" value="1"/>
</dbReference>
<feature type="domain" description="Zn(2)-C6 fungal-type" evidence="4">
    <location>
        <begin position="40"/>
        <end position="71"/>
    </location>
</feature>
<dbReference type="SUPFAM" id="SSF57701">
    <property type="entry name" value="Zn2/Cys6 DNA-binding domain"/>
    <property type="match status" value="1"/>
</dbReference>
<protein>
    <recommendedName>
        <fullName evidence="4">Zn(2)-C6 fungal-type domain-containing protein</fullName>
    </recommendedName>
</protein>
<dbReference type="GO" id="GO:0005634">
    <property type="term" value="C:nucleus"/>
    <property type="evidence" value="ECO:0007669"/>
    <property type="project" value="UniProtKB-SubCell"/>
</dbReference>
<dbReference type="SMART" id="SM00066">
    <property type="entry name" value="GAL4"/>
    <property type="match status" value="1"/>
</dbReference>
<organism evidence="5 6">
    <name type="scientific">Fibroporia radiculosa</name>
    <dbReference type="NCBI Taxonomy" id="599839"/>
    <lineage>
        <taxon>Eukaryota</taxon>
        <taxon>Fungi</taxon>
        <taxon>Dikarya</taxon>
        <taxon>Basidiomycota</taxon>
        <taxon>Agaricomycotina</taxon>
        <taxon>Agaricomycetes</taxon>
        <taxon>Polyporales</taxon>
        <taxon>Fibroporiaceae</taxon>
        <taxon>Fibroporia</taxon>
    </lineage>
</organism>
<dbReference type="PROSITE" id="PS00463">
    <property type="entry name" value="ZN2_CY6_FUNGAL_1"/>
    <property type="match status" value="1"/>
</dbReference>
<dbReference type="PANTHER" id="PTHR31001">
    <property type="entry name" value="UNCHARACTERIZED TRANSCRIPTIONAL REGULATORY PROTEIN"/>
    <property type="match status" value="1"/>
</dbReference>
<dbReference type="AlphaFoldDB" id="J4G161"/>
<dbReference type="InterPro" id="IPR050613">
    <property type="entry name" value="Sec_Metabolite_Reg"/>
</dbReference>
<proteinExistence type="predicted"/>
<evidence type="ECO:0000256" key="3">
    <source>
        <dbReference type="SAM" id="MobiDB-lite"/>
    </source>
</evidence>
<sequence>MAFQSDPHLHTLQFKGEVMDFELGLEVDHRKRRRNRTTQSCLNCHTSKRKCDRKRPCQRCIQLGLTGLCVYEVDDPSLRDDPNVDETTRLRNRIAELESLVRELRGKPHPKWAEPNYCDGDVNEKWHSRSAKRTQPPYQKTRRDMELGHYDDCVPPHVSHGVKTEQPPELPQQLYRLTASFGGGGTMPPENRLASSMYYRQHPQHSGHAGLSTSAEDPSVSYPSSSSSSPMGYEQQRFVDGSSHGDQYAHVHQSYTQISSHRTNTQSCSCSTNPAAANPLIGLTSQLRNTIQHLRQLPEHHHSEQDCLILARIFELDDILHGGEAGYVAESSYEALPTPAETEIMSPTSSSSQSSMGNTIHEWSTMAASAGYDNYFPVSSTEQGVYQKPYHMA</sequence>
<dbReference type="STRING" id="599839.J4G161"/>
<dbReference type="Gene3D" id="4.10.240.10">
    <property type="entry name" value="Zn(2)-C6 fungal-type DNA-binding domain"/>
    <property type="match status" value="1"/>
</dbReference>
<dbReference type="GeneID" id="24094654"/>
<comment type="subcellular location">
    <subcellularLocation>
        <location evidence="1">Nucleus</location>
    </subcellularLocation>
</comment>
<reference evidence="5 6" key="1">
    <citation type="journal article" date="2012" name="Appl. Environ. Microbiol.">
        <title>Short-read sequencing for genomic analysis of the brown rot fungus Fibroporia radiculosa.</title>
        <authorList>
            <person name="Tang J.D."/>
            <person name="Perkins A.D."/>
            <person name="Sonstegard T.S."/>
            <person name="Schroeder S.G."/>
            <person name="Burgess S.C."/>
            <person name="Diehl S.V."/>
        </authorList>
    </citation>
    <scope>NUCLEOTIDE SEQUENCE [LARGE SCALE GENOMIC DNA]</scope>
    <source>
        <strain evidence="5 6">TFFH 294</strain>
    </source>
</reference>
<dbReference type="Proteomes" id="UP000006352">
    <property type="component" value="Unassembled WGS sequence"/>
</dbReference>
<dbReference type="InParanoid" id="J4G161"/>
<dbReference type="RefSeq" id="XP_012179026.1">
    <property type="nucleotide sequence ID" value="XM_012323636.1"/>
</dbReference>
<evidence type="ECO:0000259" key="4">
    <source>
        <dbReference type="PROSITE" id="PS50048"/>
    </source>
</evidence>
<feature type="region of interest" description="Disordered" evidence="3">
    <location>
        <begin position="202"/>
        <end position="245"/>
    </location>
</feature>
<evidence type="ECO:0000313" key="6">
    <source>
        <dbReference type="Proteomes" id="UP000006352"/>
    </source>
</evidence>
<dbReference type="GO" id="GO:0000981">
    <property type="term" value="F:DNA-binding transcription factor activity, RNA polymerase II-specific"/>
    <property type="evidence" value="ECO:0007669"/>
    <property type="project" value="InterPro"/>
</dbReference>
<evidence type="ECO:0000313" key="5">
    <source>
        <dbReference type="EMBL" id="CCL99743.1"/>
    </source>
</evidence>